<reference evidence="2" key="1">
    <citation type="journal article" date="2024" name="Proc. Natl. Acad. Sci. U.S.A.">
        <title>Extraordinary preservation of gene collinearity over three hundred million years revealed in homosporous lycophytes.</title>
        <authorList>
            <person name="Li C."/>
            <person name="Wickell D."/>
            <person name="Kuo L.Y."/>
            <person name="Chen X."/>
            <person name="Nie B."/>
            <person name="Liao X."/>
            <person name="Peng D."/>
            <person name="Ji J."/>
            <person name="Jenkins J."/>
            <person name="Williams M."/>
            <person name="Shu S."/>
            <person name="Plott C."/>
            <person name="Barry K."/>
            <person name="Rajasekar S."/>
            <person name="Grimwood J."/>
            <person name="Han X."/>
            <person name="Sun S."/>
            <person name="Hou Z."/>
            <person name="He W."/>
            <person name="Dai G."/>
            <person name="Sun C."/>
            <person name="Schmutz J."/>
            <person name="Leebens-Mack J.H."/>
            <person name="Li F.W."/>
            <person name="Wang L."/>
        </authorList>
    </citation>
    <scope>NUCLEOTIDE SEQUENCE [LARGE SCALE GENOMIC DNA]</scope>
    <source>
        <strain evidence="2">cv. PW_Plant_1</strain>
    </source>
</reference>
<keyword evidence="2" id="KW-1185">Reference proteome</keyword>
<sequence>MLKQSDNILHRLFSRQTCRAAPNTHEEILFQRQAVAQEVKALPSDVGFSLPFNLHEPKGKALLSHSISRDVNPVANAAYDDQTNIIQGGDKSLGADIDIQYDGYFGGLFESLEMSGGSQNESFVERCSAESSSELKSSFSPTRLETPSNCHVNRGMAALSSDNQAESMPSATDGRNIGVQIGTSRCSSFPGRTFAVEYEGNFIVGRESGNLGIAEPIGVSFPSSSTNMASSIGKESNFRDLSVFGESTSQGEPGGASASVHSSERNVMQYILSSRSLGSQQHHGSVEEVMPSGSYPVAFSSLAGYDRFVNLSAIQRQIGEASAFERLSSYVEAAEATPSAIGLESTHRGIILSDLGSTGSPRRTDDRANDMVTAAPISTANATWQIDTPHSQQRSHVWENVSNLPVREEHASERAFQELDGQGNQLLGGIKQRLLSFLFQSIWNQDVNPVIKTQQLKRFYYHFQHYAELVMWKVQFLDRYHLLIKFGSIDGVVSQNSDISHQTSFLAIYNMETTEILDFQQNSSKVLLRLFEHFCDHFRVLPRLPLLMNYITSHSNNVFSREQLQKQKSAYAKNKSRSSAQVISATDRHKPCMENAIKFMSRQKPNLLKFKINPGLELGSTDGVKRVASTPYFHLLFLYSIPLCSNQLLTFTLGNNIKSAVCHFC</sequence>
<evidence type="ECO:0000313" key="1">
    <source>
        <dbReference type="EMBL" id="KAJ7562173.1"/>
    </source>
</evidence>
<gene>
    <name evidence="1" type="ORF">O6H91_03G057500</name>
</gene>
<protein>
    <submittedName>
        <fullName evidence="1">Uncharacterized protein</fullName>
    </submittedName>
</protein>
<comment type="caution">
    <text evidence="1">The sequence shown here is derived from an EMBL/GenBank/DDBJ whole genome shotgun (WGS) entry which is preliminary data.</text>
</comment>
<accession>A0ACC2E6R2</accession>
<organism evidence="1 2">
    <name type="scientific">Diphasiastrum complanatum</name>
    <name type="common">Issler's clubmoss</name>
    <name type="synonym">Lycopodium complanatum</name>
    <dbReference type="NCBI Taxonomy" id="34168"/>
    <lineage>
        <taxon>Eukaryota</taxon>
        <taxon>Viridiplantae</taxon>
        <taxon>Streptophyta</taxon>
        <taxon>Embryophyta</taxon>
        <taxon>Tracheophyta</taxon>
        <taxon>Lycopodiopsida</taxon>
        <taxon>Lycopodiales</taxon>
        <taxon>Lycopodiaceae</taxon>
        <taxon>Lycopodioideae</taxon>
        <taxon>Diphasiastrum</taxon>
    </lineage>
</organism>
<dbReference type="EMBL" id="CM055094">
    <property type="protein sequence ID" value="KAJ7562173.1"/>
    <property type="molecule type" value="Genomic_DNA"/>
</dbReference>
<proteinExistence type="predicted"/>
<dbReference type="Proteomes" id="UP001162992">
    <property type="component" value="Chromosome 3"/>
</dbReference>
<evidence type="ECO:0000313" key="2">
    <source>
        <dbReference type="Proteomes" id="UP001162992"/>
    </source>
</evidence>
<name>A0ACC2E6R2_DIPCM</name>